<dbReference type="GO" id="GO:0051391">
    <property type="term" value="P:tRNA acetylation"/>
    <property type="evidence" value="ECO:0007669"/>
    <property type="project" value="TreeGrafter"/>
</dbReference>
<dbReference type="PANTHER" id="PTHR10925">
    <property type="entry name" value="N-ACETYLTRANSFERASE 10"/>
    <property type="match status" value="1"/>
</dbReference>
<keyword evidence="8" id="KW-1185">Reference proteome</keyword>
<proteinExistence type="predicted"/>
<dbReference type="GO" id="GO:0002101">
    <property type="term" value="P:tRNA wobble cytosine modification"/>
    <property type="evidence" value="ECO:0007669"/>
    <property type="project" value="TreeGrafter"/>
</dbReference>
<gene>
    <name evidence="7" type="primary">tmcA [H]</name>
    <name evidence="7" type="ordered locus">TVNIR_3636</name>
</gene>
<dbReference type="Pfam" id="PF00583">
    <property type="entry name" value="Acetyltransf_1"/>
    <property type="match status" value="1"/>
</dbReference>
<dbReference type="eggNOG" id="COG1444">
    <property type="taxonomic scope" value="Bacteria"/>
</dbReference>
<evidence type="ECO:0000256" key="2">
    <source>
        <dbReference type="ARBA" id="ARBA00022694"/>
    </source>
</evidence>
<dbReference type="Gene3D" id="3.40.50.300">
    <property type="entry name" value="P-loop containing nucleotide triphosphate hydrolases"/>
    <property type="match status" value="1"/>
</dbReference>
<dbReference type="SUPFAM" id="SSF52540">
    <property type="entry name" value="P-loop containing nucleoside triphosphate hydrolases"/>
    <property type="match status" value="1"/>
</dbReference>
<evidence type="ECO:0000313" key="7">
    <source>
        <dbReference type="EMBL" id="AGA35266.1"/>
    </source>
</evidence>
<evidence type="ECO:0000256" key="1">
    <source>
        <dbReference type="ARBA" id="ARBA00022679"/>
    </source>
</evidence>
<dbReference type="KEGG" id="tni:TVNIR_3636"/>
<keyword evidence="3" id="KW-0547">Nucleotide-binding</keyword>
<dbReference type="EMBL" id="CP003989">
    <property type="protein sequence ID" value="AGA35266.1"/>
    <property type="molecule type" value="Genomic_DNA"/>
</dbReference>
<dbReference type="Proteomes" id="UP000010809">
    <property type="component" value="Chromosome"/>
</dbReference>
<dbReference type="GO" id="GO:0051392">
    <property type="term" value="F:tRNA cytidine N4-acetyltransferase activity"/>
    <property type="evidence" value="ECO:0007669"/>
    <property type="project" value="TreeGrafter"/>
</dbReference>
<name>L0E3M3_THIND</name>
<keyword evidence="1" id="KW-0808">Transferase</keyword>
<dbReference type="InterPro" id="IPR032672">
    <property type="entry name" value="TmcA/NAT10/Kre33"/>
</dbReference>
<evidence type="ECO:0000256" key="3">
    <source>
        <dbReference type="ARBA" id="ARBA00022741"/>
    </source>
</evidence>
<feature type="domain" description="N-acetyltransferase" evidence="6">
    <location>
        <begin position="312"/>
        <end position="506"/>
    </location>
</feature>
<reference evidence="7" key="1">
    <citation type="submission" date="2015-12" db="EMBL/GenBank/DDBJ databases">
        <authorList>
            <person name="Tikhonova T.V."/>
            <person name="Pavlov A.R."/>
            <person name="Beletsky A.V."/>
            <person name="Mardanov A.V."/>
            <person name="Sorokin D.Y."/>
            <person name="Ravin N.V."/>
            <person name="Popov V.O."/>
        </authorList>
    </citation>
    <scope>NUCLEOTIDE SEQUENCE</scope>
    <source>
        <strain evidence="7">DSM 14787</strain>
    </source>
</reference>
<keyword evidence="5" id="KW-0012">Acyltransferase</keyword>
<dbReference type="InterPro" id="IPR016181">
    <property type="entry name" value="Acyl_CoA_acyltransferase"/>
</dbReference>
<dbReference type="RefSeq" id="WP_015260359.1">
    <property type="nucleotide sequence ID" value="NC_019902.2"/>
</dbReference>
<dbReference type="STRING" id="1255043.TVNIR_3636"/>
<organism evidence="7 8">
    <name type="scientific">Thioalkalivibrio nitratireducens (strain DSM 14787 / UNIQEM 213 / ALEN2)</name>
    <dbReference type="NCBI Taxonomy" id="1255043"/>
    <lineage>
        <taxon>Bacteria</taxon>
        <taxon>Pseudomonadati</taxon>
        <taxon>Pseudomonadota</taxon>
        <taxon>Gammaproteobacteria</taxon>
        <taxon>Chromatiales</taxon>
        <taxon>Ectothiorhodospiraceae</taxon>
        <taxon>Thioalkalivibrio</taxon>
    </lineage>
</organism>
<dbReference type="Pfam" id="PF05127">
    <property type="entry name" value="NAT10_TcmA_helicase"/>
    <property type="match status" value="1"/>
</dbReference>
<dbReference type="HOGENOM" id="CLU_004652_1_2_6"/>
<dbReference type="Gene3D" id="3.40.630.30">
    <property type="match status" value="1"/>
</dbReference>
<dbReference type="GO" id="GO:0005524">
    <property type="term" value="F:ATP binding"/>
    <property type="evidence" value="ECO:0007669"/>
    <property type="project" value="UniProtKB-KW"/>
</dbReference>
<keyword evidence="4" id="KW-0067">ATP-binding</keyword>
<protein>
    <submittedName>
        <fullName evidence="7">P-loop ATPase fused to an acetyltransferase</fullName>
    </submittedName>
</protein>
<keyword evidence="2" id="KW-0819">tRNA processing</keyword>
<dbReference type="InterPro" id="IPR007807">
    <property type="entry name" value="TcmA/NAT10_helicase"/>
</dbReference>
<dbReference type="SUPFAM" id="SSF55729">
    <property type="entry name" value="Acyl-CoA N-acyltransferases (Nat)"/>
    <property type="match status" value="1"/>
</dbReference>
<accession>L0E3M3</accession>
<dbReference type="InterPro" id="IPR027417">
    <property type="entry name" value="P-loop_NTPase"/>
</dbReference>
<dbReference type="PANTHER" id="PTHR10925:SF5">
    <property type="entry name" value="RNA CYTIDINE ACETYLTRANSFERASE"/>
    <property type="match status" value="1"/>
</dbReference>
<dbReference type="PROSITE" id="PS51186">
    <property type="entry name" value="GNAT"/>
    <property type="match status" value="1"/>
</dbReference>
<dbReference type="AlphaFoldDB" id="L0E3M3"/>
<sequence>MGWFGASVPDGLPGTRPAQAGHWLGRELDALVFEGGAIPPVDALAIAAGLLRGGGVFLLLAGEPAPTPFGRRLRRFLAEDIVERVAEDGTWPVPVIPSRAEERRLNAGQRRVFRALACAPSWPPRTCAILTAPRGRGKSTLLGALVVHWLLRTPLDVRVTAPNPDAIRPLLGEVERGGGTPCRGGTRAAALYIAPDALLERGLAPDLVVVDEAAALPVHLLRRLARLAPRVAFATTTAGFEGSGQGFRHRFLKTLRDDGHRLHEFRLDWPVRWPPGDPLEDWVDRLFLLDAEAKAPATAPGRPPLRMRWVSGAGLAANESRLRAVVGLLSDAHYRTRPSDLRRWLDSPELQVGVLAETRGVGIVGVVLAQIEPGLEPGLADAVWSGLRRPPGRFLPCVLAEHGALAAARRPALRVLRIAVDPHWQRRRLGRRMLRATLGWARRRDVPVVGASFGAEPGLIEFWTGAGFRCLRIGFRRETTSGLHAAVVFRGTSSEAAADLAWLRARAARDWPVWWPARCGAWKPGSPRRSQPICHRPGLPARRSIGARFVPLPVFPDRSNSRFRRCDDGCMQTRSGLPLCPPRSGHCSTPRCWNWPAGRSFVRSRVLRGAGT</sequence>
<dbReference type="Gene3D" id="3.40.50.11040">
    <property type="match status" value="1"/>
</dbReference>
<dbReference type="GO" id="GO:1990883">
    <property type="term" value="F:18S rRNA cytidine N-acetyltransferase activity"/>
    <property type="evidence" value="ECO:0007669"/>
    <property type="project" value="TreeGrafter"/>
</dbReference>
<dbReference type="InterPro" id="IPR000182">
    <property type="entry name" value="GNAT_dom"/>
</dbReference>
<dbReference type="GO" id="GO:1904812">
    <property type="term" value="P:rRNA acetylation involved in maturation of SSU-rRNA"/>
    <property type="evidence" value="ECO:0007669"/>
    <property type="project" value="TreeGrafter"/>
</dbReference>
<evidence type="ECO:0000256" key="4">
    <source>
        <dbReference type="ARBA" id="ARBA00022840"/>
    </source>
</evidence>
<dbReference type="GO" id="GO:0000049">
    <property type="term" value="F:tRNA binding"/>
    <property type="evidence" value="ECO:0007669"/>
    <property type="project" value="TreeGrafter"/>
</dbReference>
<evidence type="ECO:0000259" key="6">
    <source>
        <dbReference type="PROSITE" id="PS51186"/>
    </source>
</evidence>
<evidence type="ECO:0000256" key="5">
    <source>
        <dbReference type="ARBA" id="ARBA00023315"/>
    </source>
</evidence>
<dbReference type="PATRIC" id="fig|1255043.3.peg.3668"/>
<evidence type="ECO:0000313" key="8">
    <source>
        <dbReference type="Proteomes" id="UP000010809"/>
    </source>
</evidence>